<dbReference type="InterPro" id="IPR000531">
    <property type="entry name" value="Beta-barrel_TonB"/>
</dbReference>
<keyword evidence="3 10" id="KW-0813">Transport</keyword>
<dbReference type="InterPro" id="IPR037066">
    <property type="entry name" value="Plug_dom_sf"/>
</dbReference>
<evidence type="ECO:0000256" key="12">
    <source>
        <dbReference type="SAM" id="SignalP"/>
    </source>
</evidence>
<dbReference type="PANTHER" id="PTHR30069:SF42">
    <property type="entry name" value="FERRIC AEROBACTIN RECEPTOR"/>
    <property type="match status" value="1"/>
</dbReference>
<evidence type="ECO:0000256" key="4">
    <source>
        <dbReference type="ARBA" id="ARBA00022452"/>
    </source>
</evidence>
<feature type="signal peptide" evidence="12">
    <location>
        <begin position="1"/>
        <end position="22"/>
    </location>
</feature>
<dbReference type="Gene3D" id="2.170.130.10">
    <property type="entry name" value="TonB-dependent receptor, plug domain"/>
    <property type="match status" value="1"/>
</dbReference>
<feature type="domain" description="TonB-dependent receptor plug" evidence="14">
    <location>
        <begin position="45"/>
        <end position="147"/>
    </location>
</feature>
<dbReference type="GO" id="GO:0044718">
    <property type="term" value="P:siderophore transmembrane transport"/>
    <property type="evidence" value="ECO:0007669"/>
    <property type="project" value="TreeGrafter"/>
</dbReference>
<evidence type="ECO:0000313" key="15">
    <source>
        <dbReference type="EMBL" id="MBB1486581.1"/>
    </source>
</evidence>
<dbReference type="AlphaFoldDB" id="A0A839INV8"/>
<dbReference type="EMBL" id="JACJFM010000008">
    <property type="protein sequence ID" value="MBB1486581.1"/>
    <property type="molecule type" value="Genomic_DNA"/>
</dbReference>
<comment type="caution">
    <text evidence="15">The sequence shown here is derived from an EMBL/GenBank/DDBJ whole genome shotgun (WGS) entry which is preliminary data.</text>
</comment>
<evidence type="ECO:0000256" key="7">
    <source>
        <dbReference type="ARBA" id="ARBA00023136"/>
    </source>
</evidence>
<comment type="subcellular location">
    <subcellularLocation>
        <location evidence="1 10">Cell outer membrane</location>
        <topology evidence="1 10">Multi-pass membrane protein</topology>
    </subcellularLocation>
</comment>
<evidence type="ECO:0000259" key="14">
    <source>
        <dbReference type="Pfam" id="PF07715"/>
    </source>
</evidence>
<keyword evidence="16" id="KW-1185">Reference proteome</keyword>
<keyword evidence="4 10" id="KW-1134">Transmembrane beta strand</keyword>
<keyword evidence="5 10" id="KW-0812">Transmembrane</keyword>
<protein>
    <submittedName>
        <fullName evidence="15">TonB-dependent receptor</fullName>
    </submittedName>
</protein>
<keyword evidence="12" id="KW-0732">Signal</keyword>
<comment type="similarity">
    <text evidence="2 10 11">Belongs to the TonB-dependent receptor family.</text>
</comment>
<proteinExistence type="inferred from homology"/>
<keyword evidence="8 15" id="KW-0675">Receptor</keyword>
<evidence type="ECO:0000256" key="10">
    <source>
        <dbReference type="PROSITE-ProRule" id="PRU01360"/>
    </source>
</evidence>
<evidence type="ECO:0000313" key="16">
    <source>
        <dbReference type="Proteomes" id="UP000565262"/>
    </source>
</evidence>
<keyword evidence="9 10" id="KW-0998">Cell outer membrane</keyword>
<evidence type="ECO:0000259" key="13">
    <source>
        <dbReference type="Pfam" id="PF00593"/>
    </source>
</evidence>
<dbReference type="Pfam" id="PF07715">
    <property type="entry name" value="Plug"/>
    <property type="match status" value="1"/>
</dbReference>
<dbReference type="Gene3D" id="2.40.170.20">
    <property type="entry name" value="TonB-dependent receptor, beta-barrel domain"/>
    <property type="match status" value="1"/>
</dbReference>
<dbReference type="InterPro" id="IPR036942">
    <property type="entry name" value="Beta-barrel_TonB_sf"/>
</dbReference>
<dbReference type="GO" id="GO:0038023">
    <property type="term" value="F:signaling receptor activity"/>
    <property type="evidence" value="ECO:0007669"/>
    <property type="project" value="InterPro"/>
</dbReference>
<gene>
    <name evidence="15" type="ORF">H4O21_08160</name>
</gene>
<dbReference type="GO" id="GO:0009279">
    <property type="term" value="C:cell outer membrane"/>
    <property type="evidence" value="ECO:0007669"/>
    <property type="project" value="UniProtKB-SubCell"/>
</dbReference>
<keyword evidence="7 10" id="KW-0472">Membrane</keyword>
<dbReference type="Pfam" id="PF00593">
    <property type="entry name" value="TonB_dep_Rec_b-barrel"/>
    <property type="match status" value="1"/>
</dbReference>
<dbReference type="CDD" id="cd01347">
    <property type="entry name" value="ligand_gated_channel"/>
    <property type="match status" value="1"/>
</dbReference>
<organism evidence="15 16">
    <name type="scientific">Oceanospirillum sediminis</name>
    <dbReference type="NCBI Taxonomy" id="2760088"/>
    <lineage>
        <taxon>Bacteria</taxon>
        <taxon>Pseudomonadati</taxon>
        <taxon>Pseudomonadota</taxon>
        <taxon>Gammaproteobacteria</taxon>
        <taxon>Oceanospirillales</taxon>
        <taxon>Oceanospirillaceae</taxon>
        <taxon>Oceanospirillum</taxon>
    </lineage>
</organism>
<evidence type="ECO:0000256" key="8">
    <source>
        <dbReference type="ARBA" id="ARBA00023170"/>
    </source>
</evidence>
<name>A0A839INV8_9GAMM</name>
<evidence type="ECO:0000256" key="11">
    <source>
        <dbReference type="RuleBase" id="RU003357"/>
    </source>
</evidence>
<evidence type="ECO:0000256" key="6">
    <source>
        <dbReference type="ARBA" id="ARBA00023077"/>
    </source>
</evidence>
<feature type="domain" description="TonB-dependent receptor-like beta-barrel" evidence="13">
    <location>
        <begin position="242"/>
        <end position="668"/>
    </location>
</feature>
<dbReference type="InterPro" id="IPR039426">
    <property type="entry name" value="TonB-dep_rcpt-like"/>
</dbReference>
<dbReference type="PANTHER" id="PTHR30069">
    <property type="entry name" value="TONB-DEPENDENT OUTER MEMBRANE RECEPTOR"/>
    <property type="match status" value="1"/>
</dbReference>
<sequence>MKYSIVAPLMLTTAVASPLVLAASSDPQQQDDLVISASRHNTVLSEIPRSVTVISQQELRQQFSISPSLGDALGKLVPGMAPAGKTMTNNNQTLRGRKMLVLVDGIPQNANRNISRDLAGIAPETIERIEVIRGGSAIYGSGASGGIVNIITRKNTGVSESTIGLNTSLTHGKDSVGWKASHTVSGQSDQQDGSLDYGLTIGYEQTGGFFDAVGDRIAPELGQSDLSDTGSLTLAGKVRWSDDKQAITLSVNHLERDQDTDYTRVDGPDGKALAASGLSLDKQTAVENTQLNLAWSLYETALGALDAQLYYRDTYNRFLPFDGRPYGSWNHLAQTELSGQYWGSRLTMNTPVNDAVMLRWGVDFNHATEDGPALIYDGDIYDNSNKLNFVQTGKKGFVPEIRQKTLGGFAQLEADLSDNLIWEGGLRYETISAEFDDYVTLGQEVPIDGGRISYDDVMFNTGLTWLVTDQTEVYANFSQGFELPDLGLRLRYTSNFDAGSSELEPMKTDTYEVGVRSDLGDTQLSAAVFHSTSDLGSIAIEDFSLVLPRVKERITGLELTGRHQLNDQWRLGGLLTWMKGESYDKNQGKWLDLNSFRVPPVQLSAYVQYQSSADWLHKVQVNHSADRDEAFKDGAGWGRGEVKAYTTLDYFAAYQLGQGSINVGIENLLNEDYRTVLGQLNRSESQGQHYAPGRTLMVSYHHQW</sequence>
<dbReference type="NCBIfam" id="TIGR01783">
    <property type="entry name" value="TonB-siderophor"/>
    <property type="match status" value="1"/>
</dbReference>
<evidence type="ECO:0000256" key="9">
    <source>
        <dbReference type="ARBA" id="ARBA00023237"/>
    </source>
</evidence>
<dbReference type="Proteomes" id="UP000565262">
    <property type="component" value="Unassembled WGS sequence"/>
</dbReference>
<dbReference type="RefSeq" id="WP_182808368.1">
    <property type="nucleotide sequence ID" value="NZ_JACJFM010000008.1"/>
</dbReference>
<dbReference type="InterPro" id="IPR010105">
    <property type="entry name" value="TonB_sidphr_rcpt"/>
</dbReference>
<reference evidence="15 16" key="1">
    <citation type="submission" date="2020-08" db="EMBL/GenBank/DDBJ databases">
        <title>Oceanospirillum sp. nov. isolated from marine sediment.</title>
        <authorList>
            <person name="Ji X."/>
        </authorList>
    </citation>
    <scope>NUCLEOTIDE SEQUENCE [LARGE SCALE GENOMIC DNA]</scope>
    <source>
        <strain evidence="15 16">D5</strain>
    </source>
</reference>
<keyword evidence="6 11" id="KW-0798">TonB box</keyword>
<dbReference type="InterPro" id="IPR012910">
    <property type="entry name" value="Plug_dom"/>
</dbReference>
<feature type="chain" id="PRO_5032402640" evidence="12">
    <location>
        <begin position="23"/>
        <end position="704"/>
    </location>
</feature>
<evidence type="ECO:0000256" key="2">
    <source>
        <dbReference type="ARBA" id="ARBA00009810"/>
    </source>
</evidence>
<evidence type="ECO:0000256" key="3">
    <source>
        <dbReference type="ARBA" id="ARBA00022448"/>
    </source>
</evidence>
<accession>A0A839INV8</accession>
<dbReference type="PROSITE" id="PS52016">
    <property type="entry name" value="TONB_DEPENDENT_REC_3"/>
    <property type="match status" value="1"/>
</dbReference>
<evidence type="ECO:0000256" key="5">
    <source>
        <dbReference type="ARBA" id="ARBA00022692"/>
    </source>
</evidence>
<dbReference type="SUPFAM" id="SSF56935">
    <property type="entry name" value="Porins"/>
    <property type="match status" value="1"/>
</dbReference>
<dbReference type="GO" id="GO:0015344">
    <property type="term" value="F:siderophore uptake transmembrane transporter activity"/>
    <property type="evidence" value="ECO:0007669"/>
    <property type="project" value="TreeGrafter"/>
</dbReference>
<evidence type="ECO:0000256" key="1">
    <source>
        <dbReference type="ARBA" id="ARBA00004571"/>
    </source>
</evidence>